<evidence type="ECO:0000259" key="3">
    <source>
        <dbReference type="Pfam" id="PF13180"/>
    </source>
</evidence>
<dbReference type="SUPFAM" id="SSF50494">
    <property type="entry name" value="Trypsin-like serine proteases"/>
    <property type="match status" value="1"/>
</dbReference>
<dbReference type="SUPFAM" id="SSF50156">
    <property type="entry name" value="PDZ domain-like"/>
    <property type="match status" value="1"/>
</dbReference>
<dbReference type="AlphaFoldDB" id="A0A1I1K4T5"/>
<reference evidence="5" key="1">
    <citation type="submission" date="2016-10" db="EMBL/GenBank/DDBJ databases">
        <authorList>
            <person name="Varghese N."/>
            <person name="Submissions S."/>
        </authorList>
    </citation>
    <scope>NUCLEOTIDE SEQUENCE [LARGE SCALE GENOMIC DNA]</scope>
    <source>
        <strain evidence="5">DSM 13078</strain>
    </source>
</reference>
<evidence type="ECO:0000256" key="2">
    <source>
        <dbReference type="ARBA" id="ARBA00022801"/>
    </source>
</evidence>
<evidence type="ECO:0000256" key="1">
    <source>
        <dbReference type="ARBA" id="ARBA00022670"/>
    </source>
</evidence>
<dbReference type="Gene3D" id="2.30.42.10">
    <property type="match status" value="1"/>
</dbReference>
<evidence type="ECO:0000313" key="5">
    <source>
        <dbReference type="Proteomes" id="UP000199161"/>
    </source>
</evidence>
<feature type="domain" description="PDZ" evidence="3">
    <location>
        <begin position="265"/>
        <end position="369"/>
    </location>
</feature>
<dbReference type="InterPro" id="IPR036034">
    <property type="entry name" value="PDZ_sf"/>
</dbReference>
<dbReference type="Pfam" id="PF13365">
    <property type="entry name" value="Trypsin_2"/>
    <property type="match status" value="1"/>
</dbReference>
<organism evidence="4 5">
    <name type="scientific">Natronobacterium haloterrestre</name>
    <name type="common">Halobiforma haloterrestris</name>
    <dbReference type="NCBI Taxonomy" id="148448"/>
    <lineage>
        <taxon>Archaea</taxon>
        <taxon>Methanobacteriati</taxon>
        <taxon>Methanobacteriota</taxon>
        <taxon>Stenosarchaea group</taxon>
        <taxon>Halobacteria</taxon>
        <taxon>Halobacteriales</taxon>
        <taxon>Natrialbaceae</taxon>
        <taxon>Natronobacterium</taxon>
    </lineage>
</organism>
<sequence length="386" mass="40805">MSGTPASTITRRTALEGLAGLVAVGSDSGVVGGNRETGIQEQSDEDDGSAAGCDYGRVFEDVIDSVVTVRVFDREEAEIVQGSGWVYDRENGGATVLTNWHVVFLGVGADVRFSGGDWRAVDAPLGFDPFSDLAILRVEDVPENVEALSLAEEPPDPGDRVAAFGAPLGLEETITTGTVSGVGRSTTVQFEQFAYTVPSTIQTDAAINPGNSGGPLVDCAGDVVGVNFAGTPPLLAESVNFAVAASMIERIVPEIEEFGAFRYPYLGIQGITLSPTVSRLNGFDERADGVYVERTVDGFPADEHLQGSTAIDRETGVPIGGDAVVGVDDVDVSDLDDLRNVLFHETRPDDTVGLEVLRDGDREEIDVTLAAKPFELERIGVREPTL</sequence>
<dbReference type="PRINTS" id="PR00834">
    <property type="entry name" value="PROTEASES2C"/>
</dbReference>
<dbReference type="OrthoDB" id="350578at2157"/>
<dbReference type="InterPro" id="IPR009003">
    <property type="entry name" value="Peptidase_S1_PA"/>
</dbReference>
<dbReference type="InterPro" id="IPR051201">
    <property type="entry name" value="Chloro_Bact_Ser_Proteases"/>
</dbReference>
<keyword evidence="2" id="KW-0378">Hydrolase</keyword>
<accession>A0A1I1K4T5</accession>
<protein>
    <submittedName>
        <fullName evidence="4">Serine protease, S1-C subfamily, contains C-terminal PDZ domain</fullName>
    </submittedName>
</protein>
<dbReference type="Gene3D" id="2.40.10.120">
    <property type="match status" value="1"/>
</dbReference>
<dbReference type="Proteomes" id="UP000199161">
    <property type="component" value="Unassembled WGS sequence"/>
</dbReference>
<dbReference type="GO" id="GO:0006508">
    <property type="term" value="P:proteolysis"/>
    <property type="evidence" value="ECO:0007669"/>
    <property type="project" value="UniProtKB-KW"/>
</dbReference>
<dbReference type="PANTHER" id="PTHR43343:SF3">
    <property type="entry name" value="PROTEASE DO-LIKE 8, CHLOROPLASTIC"/>
    <property type="match status" value="1"/>
</dbReference>
<name>A0A1I1K4T5_NATHA</name>
<gene>
    <name evidence="4" type="ORF">SAMN05444422_11078</name>
</gene>
<evidence type="ECO:0000313" key="4">
    <source>
        <dbReference type="EMBL" id="SFC55242.1"/>
    </source>
</evidence>
<dbReference type="Pfam" id="PF13180">
    <property type="entry name" value="PDZ_2"/>
    <property type="match status" value="1"/>
</dbReference>
<dbReference type="InterPro" id="IPR001940">
    <property type="entry name" value="Peptidase_S1C"/>
</dbReference>
<dbReference type="GO" id="GO:0004252">
    <property type="term" value="F:serine-type endopeptidase activity"/>
    <property type="evidence" value="ECO:0007669"/>
    <property type="project" value="InterPro"/>
</dbReference>
<dbReference type="InterPro" id="IPR001478">
    <property type="entry name" value="PDZ"/>
</dbReference>
<proteinExistence type="predicted"/>
<keyword evidence="1 4" id="KW-0645">Protease</keyword>
<dbReference type="PANTHER" id="PTHR43343">
    <property type="entry name" value="PEPTIDASE S12"/>
    <property type="match status" value="1"/>
</dbReference>
<dbReference type="EMBL" id="FOKW01000010">
    <property type="protein sequence ID" value="SFC55242.1"/>
    <property type="molecule type" value="Genomic_DNA"/>
</dbReference>
<keyword evidence="5" id="KW-1185">Reference proteome</keyword>
<dbReference type="RefSeq" id="WP_089789359.1">
    <property type="nucleotide sequence ID" value="NZ_FOKW01000010.1"/>
</dbReference>